<dbReference type="RefSeq" id="WP_068827591.1">
    <property type="nucleotide sequence ID" value="NZ_CP014224.1"/>
</dbReference>
<keyword evidence="1" id="KW-0472">Membrane</keyword>
<proteinExistence type="predicted"/>
<evidence type="ECO:0000313" key="3">
    <source>
        <dbReference type="Proteomes" id="UP000092967"/>
    </source>
</evidence>
<evidence type="ECO:0008006" key="4">
    <source>
        <dbReference type="Google" id="ProtNLM"/>
    </source>
</evidence>
<evidence type="ECO:0000313" key="2">
    <source>
        <dbReference type="EMBL" id="ANW96931.1"/>
    </source>
</evidence>
<protein>
    <recommendedName>
        <fullName evidence="4">DUF3899 domain-containing protein</fullName>
    </recommendedName>
</protein>
<dbReference type="STRING" id="1790137.AXE80_11840"/>
<gene>
    <name evidence="2" type="ORF">AXE80_11840</name>
</gene>
<dbReference type="KEGG" id="wfu:AXE80_11840"/>
<keyword evidence="1" id="KW-1133">Transmembrane helix</keyword>
<organism evidence="2 3">
    <name type="scientific">Wenyingzhuangia fucanilytica</name>
    <dbReference type="NCBI Taxonomy" id="1790137"/>
    <lineage>
        <taxon>Bacteria</taxon>
        <taxon>Pseudomonadati</taxon>
        <taxon>Bacteroidota</taxon>
        <taxon>Flavobacteriia</taxon>
        <taxon>Flavobacteriales</taxon>
        <taxon>Flavobacteriaceae</taxon>
        <taxon>Wenyingzhuangia</taxon>
    </lineage>
</organism>
<keyword evidence="3" id="KW-1185">Reference proteome</keyword>
<dbReference type="EMBL" id="CP014224">
    <property type="protein sequence ID" value="ANW96931.1"/>
    <property type="molecule type" value="Genomic_DNA"/>
</dbReference>
<evidence type="ECO:0000256" key="1">
    <source>
        <dbReference type="SAM" id="Phobius"/>
    </source>
</evidence>
<name>A0A1B1Y818_9FLAO</name>
<accession>A0A1B1Y818</accession>
<dbReference type="AlphaFoldDB" id="A0A1B1Y818"/>
<keyword evidence="1" id="KW-0812">Transmembrane</keyword>
<feature type="transmembrane region" description="Helical" evidence="1">
    <location>
        <begin position="115"/>
        <end position="136"/>
    </location>
</feature>
<feature type="transmembrane region" description="Helical" evidence="1">
    <location>
        <begin position="40"/>
        <end position="62"/>
    </location>
</feature>
<feature type="transmembrane region" description="Helical" evidence="1">
    <location>
        <begin position="6"/>
        <end position="28"/>
    </location>
</feature>
<sequence>MKLFNFTRVVSVLALFVLLVIYISTGGLSDLLEGPDGEDLVVHILVIIPFMSFGYVLTYTFLHENWYKYGFYFNKKENDKPTFIHKILHKKTNKEDDNLSSKERLLVSINRYVNLLYWLTVIVVSLIVLVVFTEYIDENFTEKTYKRY</sequence>
<dbReference type="Proteomes" id="UP000092967">
    <property type="component" value="Chromosome"/>
</dbReference>
<reference evidence="2 3" key="1">
    <citation type="submission" date="2016-02" db="EMBL/GenBank/DDBJ databases">
        <authorList>
            <person name="Wen L."/>
            <person name="He K."/>
            <person name="Yang H."/>
        </authorList>
    </citation>
    <scope>NUCLEOTIDE SEQUENCE [LARGE SCALE GENOMIC DNA]</scope>
    <source>
        <strain evidence="2 3">CZ1127</strain>
    </source>
</reference>